<dbReference type="PROSITE" id="PS51257">
    <property type="entry name" value="PROKAR_LIPOPROTEIN"/>
    <property type="match status" value="1"/>
</dbReference>
<dbReference type="EMBL" id="CP141059">
    <property type="protein sequence ID" value="WQQ28642.1"/>
    <property type="molecule type" value="Genomic_DNA"/>
</dbReference>
<keyword evidence="1" id="KW-0732">Signal</keyword>
<dbReference type="Proteomes" id="UP001327225">
    <property type="component" value="Chromosome"/>
</dbReference>
<proteinExistence type="predicted"/>
<name>A0ABZ0ZWA7_9ACTN</name>
<gene>
    <name evidence="2" type="ORF">SHK19_10510</name>
</gene>
<sequence length="162" mass="16929">MRRRTTARPALAACAAVALLAVAGCGSDEDDPYAIPERFEAYCEEVEARQVEISEALASGGQASGLIQALPSFEALAEQAPDDIADEWEVVIERIGDLVDALDAAGVDPDSYDRRDPPAGLDAEEKATIDAAATALVSATTARAMSGVQQHARDVCKTALAL</sequence>
<dbReference type="RefSeq" id="WP_322457046.1">
    <property type="nucleotide sequence ID" value="NZ_CP141059.1"/>
</dbReference>
<evidence type="ECO:0000256" key="1">
    <source>
        <dbReference type="SAM" id="SignalP"/>
    </source>
</evidence>
<feature type="signal peptide" evidence="1">
    <location>
        <begin position="1"/>
        <end position="23"/>
    </location>
</feature>
<accession>A0ABZ0ZWA7</accession>
<protein>
    <submittedName>
        <fullName evidence="2">Uncharacterized protein</fullName>
    </submittedName>
</protein>
<evidence type="ECO:0000313" key="2">
    <source>
        <dbReference type="EMBL" id="WQQ28642.1"/>
    </source>
</evidence>
<reference evidence="3" key="1">
    <citation type="submission" date="2023-12" db="EMBL/GenBank/DDBJ databases">
        <title>Novel species in genus Nocardioides.</title>
        <authorList>
            <person name="Zhou H."/>
        </authorList>
    </citation>
    <scope>NUCLEOTIDE SEQUENCE [LARGE SCALE GENOMIC DNA]</scope>
    <source>
        <strain evidence="3">HM61</strain>
    </source>
</reference>
<keyword evidence="3" id="KW-1185">Reference proteome</keyword>
<evidence type="ECO:0000313" key="3">
    <source>
        <dbReference type="Proteomes" id="UP001327225"/>
    </source>
</evidence>
<organism evidence="2 3">
    <name type="scientific">Nocardioides bizhenqiangii</name>
    <dbReference type="NCBI Taxonomy" id="3095076"/>
    <lineage>
        <taxon>Bacteria</taxon>
        <taxon>Bacillati</taxon>
        <taxon>Actinomycetota</taxon>
        <taxon>Actinomycetes</taxon>
        <taxon>Propionibacteriales</taxon>
        <taxon>Nocardioidaceae</taxon>
        <taxon>Nocardioides</taxon>
    </lineage>
</organism>
<feature type="chain" id="PRO_5045388163" evidence="1">
    <location>
        <begin position="24"/>
        <end position="162"/>
    </location>
</feature>